<gene>
    <name evidence="1" type="ORF">HYN49_13675</name>
</gene>
<evidence type="ECO:0000313" key="2">
    <source>
        <dbReference type="Proteomes" id="UP000244937"/>
    </source>
</evidence>
<dbReference type="RefSeq" id="WP_108904641.1">
    <property type="nucleotide sequence ID" value="NZ_CP029187.1"/>
</dbReference>
<dbReference type="EMBL" id="CP029187">
    <property type="protein sequence ID" value="AWI26866.1"/>
    <property type="molecule type" value="Genomic_DNA"/>
</dbReference>
<dbReference type="Pfam" id="PF24716">
    <property type="entry name" value="WapI"/>
    <property type="match status" value="1"/>
</dbReference>
<dbReference type="OrthoDB" id="665647at2"/>
<keyword evidence="2" id="KW-1185">Reference proteome</keyword>
<dbReference type="KEGG" id="fpal:HYN49_13675"/>
<name>A0A2S1SKI9_9FLAO</name>
<protein>
    <submittedName>
        <fullName evidence="1">Uncharacterized protein</fullName>
    </submittedName>
</protein>
<sequence>MDIEDKIVFQIFDSGNFISLEPISYNHYNSEMDWDKNWIKTKVDIKAGNFFGNYIAEFMTVDFVNFENQFTALYENLNGVANFNDLEGYVDLEIVGDGIGHFEVSISASDKPGYKSSSLEFSLDFDQTQIREMAFQLKKIINKFPKIGNLS</sequence>
<dbReference type="InterPro" id="IPR056510">
    <property type="entry name" value="WapI"/>
</dbReference>
<dbReference type="Proteomes" id="UP000244937">
    <property type="component" value="Chromosome"/>
</dbReference>
<accession>A0A2S1SKI9</accession>
<reference evidence="1 2" key="1">
    <citation type="submission" date="2018-05" db="EMBL/GenBank/DDBJ databases">
        <title>Genome sequencing of Flavobacterium sp. HYN0049.</title>
        <authorList>
            <person name="Yi H."/>
            <person name="Baek C."/>
        </authorList>
    </citation>
    <scope>NUCLEOTIDE SEQUENCE [LARGE SCALE GENOMIC DNA]</scope>
    <source>
        <strain evidence="1 2">HYN0049</strain>
    </source>
</reference>
<evidence type="ECO:0000313" key="1">
    <source>
        <dbReference type="EMBL" id="AWI26866.1"/>
    </source>
</evidence>
<dbReference type="AlphaFoldDB" id="A0A2S1SKI9"/>
<proteinExistence type="predicted"/>
<organism evidence="1 2">
    <name type="scientific">Flavobacterium pallidum</name>
    <dbReference type="NCBI Taxonomy" id="2172098"/>
    <lineage>
        <taxon>Bacteria</taxon>
        <taxon>Pseudomonadati</taxon>
        <taxon>Bacteroidota</taxon>
        <taxon>Flavobacteriia</taxon>
        <taxon>Flavobacteriales</taxon>
        <taxon>Flavobacteriaceae</taxon>
        <taxon>Flavobacterium</taxon>
    </lineage>
</organism>